<name>A0A6A5UT26_9PLEO</name>
<dbReference type="EMBL" id="ML976727">
    <property type="protein sequence ID" value="KAF1967834.1"/>
    <property type="molecule type" value="Genomic_DNA"/>
</dbReference>
<dbReference type="Pfam" id="PF07927">
    <property type="entry name" value="HicA_toxin"/>
    <property type="match status" value="1"/>
</dbReference>
<keyword evidence="2" id="KW-1185">Reference proteome</keyword>
<reference evidence="1" key="1">
    <citation type="journal article" date="2020" name="Stud. Mycol.">
        <title>101 Dothideomycetes genomes: a test case for predicting lifestyles and emergence of pathogens.</title>
        <authorList>
            <person name="Haridas S."/>
            <person name="Albert R."/>
            <person name="Binder M."/>
            <person name="Bloem J."/>
            <person name="Labutti K."/>
            <person name="Salamov A."/>
            <person name="Andreopoulos B."/>
            <person name="Baker S."/>
            <person name="Barry K."/>
            <person name="Bills G."/>
            <person name="Bluhm B."/>
            <person name="Cannon C."/>
            <person name="Castanera R."/>
            <person name="Culley D."/>
            <person name="Daum C."/>
            <person name="Ezra D."/>
            <person name="Gonzalez J."/>
            <person name="Henrissat B."/>
            <person name="Kuo A."/>
            <person name="Liang C."/>
            <person name="Lipzen A."/>
            <person name="Lutzoni F."/>
            <person name="Magnuson J."/>
            <person name="Mondo S."/>
            <person name="Nolan M."/>
            <person name="Ohm R."/>
            <person name="Pangilinan J."/>
            <person name="Park H.-J."/>
            <person name="Ramirez L."/>
            <person name="Alfaro M."/>
            <person name="Sun H."/>
            <person name="Tritt A."/>
            <person name="Yoshinaga Y."/>
            <person name="Zwiers L.-H."/>
            <person name="Turgeon B."/>
            <person name="Goodwin S."/>
            <person name="Spatafora J."/>
            <person name="Crous P."/>
            <person name="Grigoriev I."/>
        </authorList>
    </citation>
    <scope>NUCLEOTIDE SEQUENCE</scope>
    <source>
        <strain evidence="1">CBS 107.79</strain>
    </source>
</reference>
<dbReference type="GO" id="GO:0003729">
    <property type="term" value="F:mRNA binding"/>
    <property type="evidence" value="ECO:0007669"/>
    <property type="project" value="InterPro"/>
</dbReference>
<accession>A0A6A5UT26</accession>
<dbReference type="Proteomes" id="UP000800036">
    <property type="component" value="Unassembled WGS sequence"/>
</dbReference>
<sequence length="467" mass="53530">MPSPASYPNDFSGVVSGSPPLEERFSPWLLKLCDNCRFGKFSHALPRRDLVCIDYACYQITHLHIEGLSFYIANAMGDHLELLQTEPSYLRRYASIIGQMHLVEQSQKETVGYQMIANEITGDLAMHWFWQGANEELEHAGMSFTCIVYAAVFKHLNDHLSSPTREERSRLDEILYEKLSDYPTIIEVLAAVRMHHPKCSIRTLDEVKSNEDRLAWRRAGCKEANSQEGHFFASSLKRFQKAPLPSGSRDEEWLKKFDASHEALQVFWKSIHGFYIAWIKDQDCSTNDVETLMRPIRMWCDQYRDRLVAKREDVVLSFSKSKKVTGPNDDIFLPLPTEIDIATRPRIPEVKTKLKTRGQETGSATLAIDTSSPTEDSVSRGVPHFCEERNRTVDWDAFVGSMENAGFRGKCGGGSIVIFEKMDRGGKIVFHRPHPNPTLDSVMLQSMGRRLNKWFKWTRDTFLLARK</sequence>
<dbReference type="OrthoDB" id="2922289at2759"/>
<protein>
    <submittedName>
        <fullName evidence="1">Uncharacterized protein</fullName>
    </submittedName>
</protein>
<evidence type="ECO:0000313" key="2">
    <source>
        <dbReference type="Proteomes" id="UP000800036"/>
    </source>
</evidence>
<evidence type="ECO:0000313" key="1">
    <source>
        <dbReference type="EMBL" id="KAF1967834.1"/>
    </source>
</evidence>
<dbReference type="InterPro" id="IPR012933">
    <property type="entry name" value="HicA_mRNA_interferase"/>
</dbReference>
<proteinExistence type="predicted"/>
<organism evidence="1 2">
    <name type="scientific">Bimuria novae-zelandiae CBS 107.79</name>
    <dbReference type="NCBI Taxonomy" id="1447943"/>
    <lineage>
        <taxon>Eukaryota</taxon>
        <taxon>Fungi</taxon>
        <taxon>Dikarya</taxon>
        <taxon>Ascomycota</taxon>
        <taxon>Pezizomycotina</taxon>
        <taxon>Dothideomycetes</taxon>
        <taxon>Pleosporomycetidae</taxon>
        <taxon>Pleosporales</taxon>
        <taxon>Massarineae</taxon>
        <taxon>Didymosphaeriaceae</taxon>
        <taxon>Bimuria</taxon>
    </lineage>
</organism>
<dbReference type="AlphaFoldDB" id="A0A6A5UT26"/>
<gene>
    <name evidence="1" type="ORF">BU23DRAFT_658017</name>
</gene>